<sequence>MEKATRSRDQNATSILWAHQIRRENVEIVHQLDDTRAELASTTSTVNDLKQRIEELSHQVEIRPCHVDEILQGIEGRFNESLQTVLDRIKALETENNLLKRKLEFLERRSASPATTLRSRVDAPVQTIVFDSANGSLGLDNGPGPESEILVPDSMPMDKAQAQQQYHFVRSLSETTWGSPSLSGEQESQSQTNRIPERNIEPDESVGQLMKQNGRTLVDYLSHAERIQSRMLQSGVGQKTPMVEAFVQGVDGPSTRTMLEERLRFAGYSWQALTGVIHDIVEKSEVRMVEKSGPVEGNGSIGSTTGRTPAENQSKCRPKRKRRFIPIVPADEEELLEIRASRQVWPGTEVHVG</sequence>
<keyword evidence="1" id="KW-0175">Coiled coil</keyword>
<evidence type="ECO:0000256" key="2">
    <source>
        <dbReference type="SAM" id="MobiDB-lite"/>
    </source>
</evidence>
<feature type="coiled-coil region" evidence="1">
    <location>
        <begin position="32"/>
        <end position="109"/>
    </location>
</feature>
<dbReference type="OrthoDB" id="4225570at2759"/>
<dbReference type="RefSeq" id="XP_033425281.1">
    <property type="nucleotide sequence ID" value="XM_033571966.1"/>
</dbReference>
<feature type="compositionally biased region" description="Polar residues" evidence="2">
    <location>
        <begin position="177"/>
        <end position="194"/>
    </location>
</feature>
<evidence type="ECO:0000313" key="4">
    <source>
        <dbReference type="Proteomes" id="UP000324241"/>
    </source>
</evidence>
<proteinExistence type="predicted"/>
<protein>
    <submittedName>
        <fullName evidence="3">Uncharacterized protein</fullName>
    </submittedName>
</protein>
<evidence type="ECO:0000313" key="3">
    <source>
        <dbReference type="EMBL" id="KAA8645920.1"/>
    </source>
</evidence>
<comment type="caution">
    <text evidence="3">The sequence shown here is derived from an EMBL/GenBank/DDBJ whole genome shotgun (WGS) entry which is preliminary data.</text>
</comment>
<dbReference type="GeneID" id="54330043"/>
<reference evidence="3 4" key="1">
    <citation type="submission" date="2019-08" db="EMBL/GenBank/DDBJ databases">
        <title>The genome sequence of a newly discovered highly antifungal drug resistant Aspergillus species, Aspergillus tanneri NIH 1004.</title>
        <authorList>
            <person name="Mounaud S."/>
            <person name="Singh I."/>
            <person name="Joardar V."/>
            <person name="Pakala S."/>
            <person name="Pakala S."/>
            <person name="Venepally P."/>
            <person name="Chung J.K."/>
            <person name="Losada L."/>
            <person name="Nierman W.C."/>
        </authorList>
    </citation>
    <scope>NUCLEOTIDE SEQUENCE [LARGE SCALE GENOMIC DNA]</scope>
    <source>
        <strain evidence="3 4">NIH1004</strain>
    </source>
</reference>
<feature type="compositionally biased region" description="Polar residues" evidence="2">
    <location>
        <begin position="301"/>
        <end position="315"/>
    </location>
</feature>
<evidence type="ECO:0000256" key="1">
    <source>
        <dbReference type="SAM" id="Coils"/>
    </source>
</evidence>
<gene>
    <name evidence="3" type="ORF">ATNIH1004_007341</name>
</gene>
<dbReference type="AlphaFoldDB" id="A0A5M9MKW4"/>
<organism evidence="3 4">
    <name type="scientific">Aspergillus tanneri</name>
    <dbReference type="NCBI Taxonomy" id="1220188"/>
    <lineage>
        <taxon>Eukaryota</taxon>
        <taxon>Fungi</taxon>
        <taxon>Dikarya</taxon>
        <taxon>Ascomycota</taxon>
        <taxon>Pezizomycotina</taxon>
        <taxon>Eurotiomycetes</taxon>
        <taxon>Eurotiomycetidae</taxon>
        <taxon>Eurotiales</taxon>
        <taxon>Aspergillaceae</taxon>
        <taxon>Aspergillus</taxon>
        <taxon>Aspergillus subgen. Circumdati</taxon>
    </lineage>
</organism>
<dbReference type="Proteomes" id="UP000324241">
    <property type="component" value="Unassembled WGS sequence"/>
</dbReference>
<accession>A0A5M9MKW4</accession>
<feature type="region of interest" description="Disordered" evidence="2">
    <location>
        <begin position="177"/>
        <end position="202"/>
    </location>
</feature>
<dbReference type="VEuPathDB" id="FungiDB:EYZ11_012153"/>
<feature type="region of interest" description="Disordered" evidence="2">
    <location>
        <begin position="291"/>
        <end position="322"/>
    </location>
</feature>
<name>A0A5M9MKW4_9EURO</name>
<dbReference type="EMBL" id="QUQM01000007">
    <property type="protein sequence ID" value="KAA8645920.1"/>
    <property type="molecule type" value="Genomic_DNA"/>
</dbReference>